<protein>
    <submittedName>
        <fullName evidence="2">Uncharacterized protein</fullName>
    </submittedName>
</protein>
<reference evidence="3" key="1">
    <citation type="submission" date="2010-08" db="EMBL/GenBank/DDBJ databases">
        <authorList>
            <consortium name="Caenorhabditis japonica Sequencing Consortium"/>
            <person name="Wilson R.K."/>
        </authorList>
    </citation>
    <scope>NUCLEOTIDE SEQUENCE [LARGE SCALE GENOMIC DNA]</scope>
    <source>
        <strain evidence="3">DF5081</strain>
    </source>
</reference>
<reference evidence="2" key="2">
    <citation type="submission" date="2022-06" db="UniProtKB">
        <authorList>
            <consortium name="EnsemblMetazoa"/>
        </authorList>
    </citation>
    <scope>IDENTIFICATION</scope>
    <source>
        <strain evidence="2">DF5081</strain>
    </source>
</reference>
<accession>A0A8R1I979</accession>
<feature type="compositionally biased region" description="Low complexity" evidence="1">
    <location>
        <begin position="39"/>
        <end position="61"/>
    </location>
</feature>
<keyword evidence="3" id="KW-1185">Reference proteome</keyword>
<dbReference type="AlphaFoldDB" id="A0A8R1I979"/>
<feature type="compositionally biased region" description="Low complexity" evidence="1">
    <location>
        <begin position="82"/>
        <end position="110"/>
    </location>
</feature>
<evidence type="ECO:0000256" key="1">
    <source>
        <dbReference type="SAM" id="MobiDB-lite"/>
    </source>
</evidence>
<evidence type="ECO:0000313" key="3">
    <source>
        <dbReference type="Proteomes" id="UP000005237"/>
    </source>
</evidence>
<sequence>MQNTFQSPQHSRASPNTSGPQCQTTPKSSGRVRRQQRKAQSMSPQSQSAFASSSICSSPSARNVPKPPTEWLNQLIVPCSSTAASSRPSSSTSNASSSAYSILSSNSFPSSPSPSPIEMKQEKHFEHVEMAGVRVCPLQLIAAIASA</sequence>
<feature type="region of interest" description="Disordered" evidence="1">
    <location>
        <begin position="1"/>
        <end position="69"/>
    </location>
</feature>
<dbReference type="Proteomes" id="UP000005237">
    <property type="component" value="Unassembled WGS sequence"/>
</dbReference>
<evidence type="ECO:0000313" key="2">
    <source>
        <dbReference type="EnsemblMetazoa" id="CJA27637.1"/>
    </source>
</evidence>
<organism evidence="2 3">
    <name type="scientific">Caenorhabditis japonica</name>
    <dbReference type="NCBI Taxonomy" id="281687"/>
    <lineage>
        <taxon>Eukaryota</taxon>
        <taxon>Metazoa</taxon>
        <taxon>Ecdysozoa</taxon>
        <taxon>Nematoda</taxon>
        <taxon>Chromadorea</taxon>
        <taxon>Rhabditida</taxon>
        <taxon>Rhabditina</taxon>
        <taxon>Rhabditomorpha</taxon>
        <taxon>Rhabditoidea</taxon>
        <taxon>Rhabditidae</taxon>
        <taxon>Peloderinae</taxon>
        <taxon>Caenorhabditis</taxon>
    </lineage>
</organism>
<feature type="compositionally biased region" description="Polar residues" evidence="1">
    <location>
        <begin position="1"/>
        <end position="28"/>
    </location>
</feature>
<dbReference type="EnsemblMetazoa" id="CJA27637.1">
    <property type="protein sequence ID" value="CJA27637.1"/>
    <property type="gene ID" value="WBGene00183210"/>
</dbReference>
<name>A0A8R1I979_CAEJA</name>
<proteinExistence type="predicted"/>
<feature type="region of interest" description="Disordered" evidence="1">
    <location>
        <begin position="82"/>
        <end position="123"/>
    </location>
</feature>